<evidence type="ECO:0000313" key="3">
    <source>
        <dbReference type="WBParaSite" id="ACOC_0001012601-mRNA-1"/>
    </source>
</evidence>
<dbReference type="Proteomes" id="UP000267027">
    <property type="component" value="Unassembled WGS sequence"/>
</dbReference>
<evidence type="ECO:0000313" key="1">
    <source>
        <dbReference type="EMBL" id="VDM61712.1"/>
    </source>
</evidence>
<keyword evidence="2" id="KW-1185">Reference proteome</keyword>
<evidence type="ECO:0000313" key="2">
    <source>
        <dbReference type="Proteomes" id="UP000267027"/>
    </source>
</evidence>
<accession>A0A0R3PVP7</accession>
<name>A0A0R3PVP7_ANGCS</name>
<reference evidence="1 2" key="2">
    <citation type="submission" date="2018-11" db="EMBL/GenBank/DDBJ databases">
        <authorList>
            <consortium name="Pathogen Informatics"/>
        </authorList>
    </citation>
    <scope>NUCLEOTIDE SEQUENCE [LARGE SCALE GENOMIC DNA]</scope>
    <source>
        <strain evidence="1 2">Costa Rica</strain>
    </source>
</reference>
<dbReference type="AlphaFoldDB" id="A0A0R3PVP7"/>
<gene>
    <name evidence="1" type="ORF">ACOC_LOCUS10127</name>
</gene>
<dbReference type="EMBL" id="UYYA01004414">
    <property type="protein sequence ID" value="VDM61712.1"/>
    <property type="molecule type" value="Genomic_DNA"/>
</dbReference>
<reference evidence="3" key="1">
    <citation type="submission" date="2017-02" db="UniProtKB">
        <authorList>
            <consortium name="WormBaseParasite"/>
        </authorList>
    </citation>
    <scope>IDENTIFICATION</scope>
</reference>
<sequence>MLKSQGQWKLPGFQETMVTICTYNARTPASEFWIEDAHASKKDKYATVESTASVFSLTRVCPRTPIHSNSLQPESDVYD</sequence>
<proteinExistence type="predicted"/>
<protein>
    <submittedName>
        <fullName evidence="3">Ig-like domain-containing protein</fullName>
    </submittedName>
</protein>
<organism evidence="3">
    <name type="scientific">Angiostrongylus costaricensis</name>
    <name type="common">Nematode worm</name>
    <dbReference type="NCBI Taxonomy" id="334426"/>
    <lineage>
        <taxon>Eukaryota</taxon>
        <taxon>Metazoa</taxon>
        <taxon>Ecdysozoa</taxon>
        <taxon>Nematoda</taxon>
        <taxon>Chromadorea</taxon>
        <taxon>Rhabditida</taxon>
        <taxon>Rhabditina</taxon>
        <taxon>Rhabditomorpha</taxon>
        <taxon>Strongyloidea</taxon>
        <taxon>Metastrongylidae</taxon>
        <taxon>Angiostrongylus</taxon>
    </lineage>
</organism>
<dbReference type="WBParaSite" id="ACOC_0001012601-mRNA-1">
    <property type="protein sequence ID" value="ACOC_0001012601-mRNA-1"/>
    <property type="gene ID" value="ACOC_0001012601"/>
</dbReference>